<evidence type="ECO:0000256" key="2">
    <source>
        <dbReference type="ARBA" id="ARBA00007459"/>
    </source>
</evidence>
<accession>A0AAV7JB27</accession>
<sequence length="539" mass="61829">MATDAPDSDEEYLYGREGQNIPTPPPVLSHEDSVPLSDIAELEMNEEPVPRPIVVTQADNPDPVEDDTSVLAPQPIPTPSNESVLSLEQLKTERASISPPQQVTVVQQSPPTALTNDASANDTSDEDKDDGIHITIGDTSTNLLMTSPGIKHAVDYPQPTPYSRTFDGGQTSKQLDITTVGKVNGVSIYDLDMETSFDEKPWRKPGADITDYFNYGFTEDTWKTYCLKQKQLRQDYKPLPTILDDPGNKEICVIGDKPLPMTIQPEILPLEFDKNLAPPMFPHFFNMPPPGIPLTGMLPPVPPLDPLGLPPPLHGLHLPPGLPPFQPDPVMERLMPPPFPPAFRDPTLFPDPNLYPDFLQEIARMDRRSFSRSVSPRRRTSLESLSEYSFSSEGSHGRPHQRRDGPHKSRDSRRERRRHSPREHRHRDHREERDRDRERDRERDRDREREKEHRAHERRHREKQLVVEKHMHQDRMRDREARERVVRRLGERGPAIGTREQRSRHERKKHRDSVNQEGSPRRRSKKTRHGTEGKSPPLI</sequence>
<feature type="region of interest" description="Disordered" evidence="5">
    <location>
        <begin position="44"/>
        <end position="132"/>
    </location>
</feature>
<dbReference type="Proteomes" id="UP001165289">
    <property type="component" value="Unassembled WGS sequence"/>
</dbReference>
<feature type="compositionally biased region" description="Basic and acidic residues" evidence="5">
    <location>
        <begin position="402"/>
        <end position="414"/>
    </location>
</feature>
<comment type="caution">
    <text evidence="7">The sequence shown here is derived from an EMBL/GenBank/DDBJ whole genome shotgun (WGS) entry which is preliminary data.</text>
</comment>
<dbReference type="PANTHER" id="PTHR13484">
    <property type="entry name" value="FIP1-LIKE 1 PROTEIN"/>
    <property type="match status" value="1"/>
</dbReference>
<name>A0AAV7JB27_9METZ</name>
<feature type="compositionally biased region" description="Low complexity" evidence="5">
    <location>
        <begin position="382"/>
        <end position="394"/>
    </location>
</feature>
<feature type="region of interest" description="Disordered" evidence="5">
    <location>
        <begin position="368"/>
        <end position="539"/>
    </location>
</feature>
<dbReference type="GO" id="GO:0005847">
    <property type="term" value="C:mRNA cleavage and polyadenylation specificity factor complex"/>
    <property type="evidence" value="ECO:0007669"/>
    <property type="project" value="TreeGrafter"/>
</dbReference>
<comment type="subcellular location">
    <subcellularLocation>
        <location evidence="1">Nucleus</location>
    </subcellularLocation>
</comment>
<feature type="compositionally biased region" description="Acidic residues" evidence="5">
    <location>
        <begin position="1"/>
        <end position="12"/>
    </location>
</feature>
<organism evidence="7 8">
    <name type="scientific">Oopsacas minuta</name>
    <dbReference type="NCBI Taxonomy" id="111878"/>
    <lineage>
        <taxon>Eukaryota</taxon>
        <taxon>Metazoa</taxon>
        <taxon>Porifera</taxon>
        <taxon>Hexactinellida</taxon>
        <taxon>Hexasterophora</taxon>
        <taxon>Lyssacinosida</taxon>
        <taxon>Leucopsacidae</taxon>
        <taxon>Oopsacas</taxon>
    </lineage>
</organism>
<keyword evidence="8" id="KW-1185">Reference proteome</keyword>
<feature type="compositionally biased region" description="Basic and acidic residues" evidence="5">
    <location>
        <begin position="463"/>
        <end position="491"/>
    </location>
</feature>
<comment type="similarity">
    <text evidence="2">Belongs to the FIP1 family.</text>
</comment>
<proteinExistence type="inferred from homology"/>
<protein>
    <recommendedName>
        <fullName evidence="6">Pre-mRNA polyadenylation factor Fip1 domain-containing protein</fullName>
    </recommendedName>
</protein>
<keyword evidence="4" id="KW-0539">Nucleus</keyword>
<dbReference type="EMBL" id="JAKMXF010000365">
    <property type="protein sequence ID" value="KAI6645903.1"/>
    <property type="molecule type" value="Genomic_DNA"/>
</dbReference>
<feature type="compositionally biased region" description="Basic residues" evidence="5">
    <location>
        <begin position="502"/>
        <end position="511"/>
    </location>
</feature>
<reference evidence="7 8" key="1">
    <citation type="journal article" date="2023" name="BMC Biol.">
        <title>The compact genome of the sponge Oopsacas minuta (Hexactinellida) is lacking key metazoan core genes.</title>
        <authorList>
            <person name="Santini S."/>
            <person name="Schenkelaars Q."/>
            <person name="Jourda C."/>
            <person name="Duchesne M."/>
            <person name="Belahbib H."/>
            <person name="Rocher C."/>
            <person name="Selva M."/>
            <person name="Riesgo A."/>
            <person name="Vervoort M."/>
            <person name="Leys S.P."/>
            <person name="Kodjabachian L."/>
            <person name="Le Bivic A."/>
            <person name="Borchiellini C."/>
            <person name="Claverie J.M."/>
            <person name="Renard E."/>
        </authorList>
    </citation>
    <scope>NUCLEOTIDE SEQUENCE [LARGE SCALE GENOMIC DNA]</scope>
    <source>
        <strain evidence="7">SPO-2</strain>
    </source>
</reference>
<dbReference type="PANTHER" id="PTHR13484:SF0">
    <property type="entry name" value="PRE-MRNA 3'-END-PROCESSING FACTOR FIP1"/>
    <property type="match status" value="1"/>
</dbReference>
<feature type="domain" description="Pre-mRNA polyadenylation factor Fip1" evidence="6">
    <location>
        <begin position="190"/>
        <end position="233"/>
    </location>
</feature>
<evidence type="ECO:0000259" key="6">
    <source>
        <dbReference type="Pfam" id="PF05182"/>
    </source>
</evidence>
<evidence type="ECO:0000256" key="3">
    <source>
        <dbReference type="ARBA" id="ARBA00022664"/>
    </source>
</evidence>
<evidence type="ECO:0000313" key="7">
    <source>
        <dbReference type="EMBL" id="KAI6645903.1"/>
    </source>
</evidence>
<keyword evidence="3" id="KW-0507">mRNA processing</keyword>
<dbReference type="Pfam" id="PF05182">
    <property type="entry name" value="Fip1"/>
    <property type="match status" value="1"/>
</dbReference>
<feature type="region of interest" description="Disordered" evidence="5">
    <location>
        <begin position="1"/>
        <end position="32"/>
    </location>
</feature>
<dbReference type="InterPro" id="IPR051187">
    <property type="entry name" value="Pre-mRNA_3'-end_processing_reg"/>
</dbReference>
<gene>
    <name evidence="7" type="ORF">LOD99_13161</name>
</gene>
<evidence type="ECO:0000256" key="4">
    <source>
        <dbReference type="ARBA" id="ARBA00023242"/>
    </source>
</evidence>
<dbReference type="GO" id="GO:0006397">
    <property type="term" value="P:mRNA processing"/>
    <property type="evidence" value="ECO:0007669"/>
    <property type="project" value="UniProtKB-KW"/>
</dbReference>
<feature type="compositionally biased region" description="Basic and acidic residues" evidence="5">
    <location>
        <begin position="429"/>
        <end position="455"/>
    </location>
</feature>
<feature type="compositionally biased region" description="Polar residues" evidence="5">
    <location>
        <begin position="113"/>
        <end position="122"/>
    </location>
</feature>
<dbReference type="InterPro" id="IPR007854">
    <property type="entry name" value="Fip1_dom"/>
</dbReference>
<evidence type="ECO:0000256" key="5">
    <source>
        <dbReference type="SAM" id="MobiDB-lite"/>
    </source>
</evidence>
<feature type="compositionally biased region" description="Low complexity" evidence="5">
    <location>
        <begin position="98"/>
        <end position="112"/>
    </location>
</feature>
<evidence type="ECO:0000313" key="8">
    <source>
        <dbReference type="Proteomes" id="UP001165289"/>
    </source>
</evidence>
<dbReference type="AlphaFoldDB" id="A0AAV7JB27"/>
<feature type="compositionally biased region" description="Basic residues" evidence="5">
    <location>
        <begin position="415"/>
        <end position="428"/>
    </location>
</feature>
<evidence type="ECO:0000256" key="1">
    <source>
        <dbReference type="ARBA" id="ARBA00004123"/>
    </source>
</evidence>